<dbReference type="InterPro" id="IPR050312">
    <property type="entry name" value="IolE/XylAMocC-like"/>
</dbReference>
<dbReference type="InterPro" id="IPR036237">
    <property type="entry name" value="Xyl_isomerase-like_sf"/>
</dbReference>
<reference evidence="3 4" key="1">
    <citation type="submission" date="2019-01" db="EMBL/GenBank/DDBJ databases">
        <title>Egibacter rhizosphaerae EGI 80759T.</title>
        <authorList>
            <person name="Chen D.-D."/>
            <person name="Tian Y."/>
            <person name="Jiao J.-Y."/>
            <person name="Zhang X.-T."/>
            <person name="Zhang Y.-G."/>
            <person name="Zhang Y."/>
            <person name="Xiao M."/>
            <person name="Shu W.-S."/>
            <person name="Li W.-J."/>
        </authorList>
    </citation>
    <scope>NUCLEOTIDE SEQUENCE [LARGE SCALE GENOMIC DNA]</scope>
    <source>
        <strain evidence="3 4">EGI 80759</strain>
    </source>
</reference>
<feature type="region of interest" description="Disordered" evidence="1">
    <location>
        <begin position="302"/>
        <end position="350"/>
    </location>
</feature>
<dbReference type="AlphaFoldDB" id="A0A411YGJ2"/>
<evidence type="ECO:0000259" key="2">
    <source>
        <dbReference type="Pfam" id="PF01261"/>
    </source>
</evidence>
<feature type="compositionally biased region" description="Basic and acidic residues" evidence="1">
    <location>
        <begin position="308"/>
        <end position="317"/>
    </location>
</feature>
<keyword evidence="4" id="KW-1185">Reference proteome</keyword>
<dbReference type="InterPro" id="IPR013022">
    <property type="entry name" value="Xyl_isomerase-like_TIM-brl"/>
</dbReference>
<gene>
    <name evidence="3" type="ORF">ER308_12610</name>
</gene>
<keyword evidence="3" id="KW-0413">Isomerase</keyword>
<dbReference type="GO" id="GO:0016853">
    <property type="term" value="F:isomerase activity"/>
    <property type="evidence" value="ECO:0007669"/>
    <property type="project" value="UniProtKB-KW"/>
</dbReference>
<organism evidence="3 4">
    <name type="scientific">Egibacter rhizosphaerae</name>
    <dbReference type="NCBI Taxonomy" id="1670831"/>
    <lineage>
        <taxon>Bacteria</taxon>
        <taxon>Bacillati</taxon>
        <taxon>Actinomycetota</taxon>
        <taxon>Nitriliruptoria</taxon>
        <taxon>Egibacterales</taxon>
        <taxon>Egibacteraceae</taxon>
        <taxon>Egibacter</taxon>
    </lineage>
</organism>
<sequence>MHRREAELGHRLHATDAWPPKRHPRLPDRPGPRHRRRLRLESMHGEPRILASTAPLLLSPVNWVLDAFADAGFTEAELLLARHPDSREPDRILARAQEAGLRIPVVHGPYMLLLRNVLGRAYIEKTRRSLEIARAVGAQTLVAHAPFRWERRARGWLAAEADDEAAEIGPSFAMENLYPVAGRNFSSVVTPQDLAPFRHVVFDTSHFAVAGIDLFDAWDAIGHQVVHLHVSDNHGAGKDNHAPIGTGTLPLAAFLAHVGRSGYSGTVTLELDCRPHLDARSELVAFWTRQRQLAEALLAGEAAPDNDGPEHAERLAGDGHPTTDAGRATQQTPGRPLIGDAQAKQGGRHE</sequence>
<proteinExistence type="predicted"/>
<evidence type="ECO:0000313" key="3">
    <source>
        <dbReference type="EMBL" id="QBI20323.1"/>
    </source>
</evidence>
<dbReference type="PANTHER" id="PTHR12110">
    <property type="entry name" value="HYDROXYPYRUVATE ISOMERASE"/>
    <property type="match status" value="1"/>
</dbReference>
<evidence type="ECO:0000256" key="1">
    <source>
        <dbReference type="SAM" id="MobiDB-lite"/>
    </source>
</evidence>
<feature type="domain" description="Xylose isomerase-like TIM barrel" evidence="2">
    <location>
        <begin position="66"/>
        <end position="277"/>
    </location>
</feature>
<accession>A0A411YGJ2</accession>
<dbReference type="EMBL" id="CP036402">
    <property type="protein sequence ID" value="QBI20323.1"/>
    <property type="molecule type" value="Genomic_DNA"/>
</dbReference>
<feature type="region of interest" description="Disordered" evidence="1">
    <location>
        <begin position="1"/>
        <end position="33"/>
    </location>
</feature>
<dbReference type="Gene3D" id="3.20.20.150">
    <property type="entry name" value="Divalent-metal-dependent TIM barrel enzymes"/>
    <property type="match status" value="1"/>
</dbReference>
<evidence type="ECO:0000313" key="4">
    <source>
        <dbReference type="Proteomes" id="UP000291469"/>
    </source>
</evidence>
<dbReference type="KEGG" id="erz:ER308_12610"/>
<feature type="compositionally biased region" description="Basic and acidic residues" evidence="1">
    <location>
        <begin position="1"/>
        <end position="14"/>
    </location>
</feature>
<dbReference type="Pfam" id="PF01261">
    <property type="entry name" value="AP_endonuc_2"/>
    <property type="match status" value="1"/>
</dbReference>
<protein>
    <submittedName>
        <fullName evidence="3">Sugar phosphate isomerase/epimerase</fullName>
    </submittedName>
</protein>
<name>A0A411YGJ2_9ACTN</name>
<dbReference type="Proteomes" id="UP000291469">
    <property type="component" value="Chromosome"/>
</dbReference>
<dbReference type="OrthoDB" id="3248123at2"/>
<dbReference type="SUPFAM" id="SSF51658">
    <property type="entry name" value="Xylose isomerase-like"/>
    <property type="match status" value="1"/>
</dbReference>